<dbReference type="EMBL" id="KV441476">
    <property type="protein sequence ID" value="OAG21455.1"/>
    <property type="molecule type" value="Genomic_DNA"/>
</dbReference>
<dbReference type="GeneID" id="29118846"/>
<proteinExistence type="predicted"/>
<dbReference type="KEGG" id="aalt:CC77DRAFT_801753"/>
<name>A0A177DNY6_ALTAL</name>
<organism evidence="1 2">
    <name type="scientific">Alternaria alternata</name>
    <name type="common">Alternaria rot fungus</name>
    <name type="synonym">Torula alternata</name>
    <dbReference type="NCBI Taxonomy" id="5599"/>
    <lineage>
        <taxon>Eukaryota</taxon>
        <taxon>Fungi</taxon>
        <taxon>Dikarya</taxon>
        <taxon>Ascomycota</taxon>
        <taxon>Pezizomycotina</taxon>
        <taxon>Dothideomycetes</taxon>
        <taxon>Pleosporomycetidae</taxon>
        <taxon>Pleosporales</taxon>
        <taxon>Pleosporineae</taxon>
        <taxon>Pleosporaceae</taxon>
        <taxon>Alternaria</taxon>
        <taxon>Alternaria sect. Alternaria</taxon>
        <taxon>Alternaria alternata complex</taxon>
    </lineage>
</organism>
<dbReference type="RefSeq" id="XP_018386876.1">
    <property type="nucleotide sequence ID" value="XM_018533252.1"/>
</dbReference>
<sequence>MACAGVGLLVQTMVCQTMETGSLSEAQISLTIYLFFYVCELPTSPGIGAKPLIGYSYDTGEEDVCIPPRSITNMLRHSRTVEFACSAGQDSMLLLRLLLLSLRNRGELRHRCDNSAIIWS</sequence>
<dbReference type="AlphaFoldDB" id="A0A177DNY6"/>
<dbReference type="VEuPathDB" id="FungiDB:CC77DRAFT_801753"/>
<evidence type="ECO:0000313" key="1">
    <source>
        <dbReference type="EMBL" id="OAG21455.1"/>
    </source>
</evidence>
<gene>
    <name evidence="1" type="ORF">CC77DRAFT_801753</name>
</gene>
<accession>A0A177DNY6</accession>
<keyword evidence="2" id="KW-1185">Reference proteome</keyword>
<reference evidence="1 2" key="1">
    <citation type="submission" date="2016-05" db="EMBL/GenBank/DDBJ databases">
        <title>Comparative analysis of secretome profiles of manganese(II)-oxidizing ascomycete fungi.</title>
        <authorList>
            <consortium name="DOE Joint Genome Institute"/>
            <person name="Zeiner C.A."/>
            <person name="Purvine S.O."/>
            <person name="Zink E.M."/>
            <person name="Wu S."/>
            <person name="Pasa-Tolic L."/>
            <person name="Chaput D.L."/>
            <person name="Haridas S."/>
            <person name="Grigoriev I.V."/>
            <person name="Santelli C.M."/>
            <person name="Hansel C.M."/>
        </authorList>
    </citation>
    <scope>NUCLEOTIDE SEQUENCE [LARGE SCALE GENOMIC DNA]</scope>
    <source>
        <strain evidence="1 2">SRC1lrK2f</strain>
    </source>
</reference>
<evidence type="ECO:0000313" key="2">
    <source>
        <dbReference type="Proteomes" id="UP000077248"/>
    </source>
</evidence>
<dbReference type="Proteomes" id="UP000077248">
    <property type="component" value="Unassembled WGS sequence"/>
</dbReference>
<protein>
    <submittedName>
        <fullName evidence="1">Uncharacterized protein</fullName>
    </submittedName>
</protein>